<dbReference type="STRING" id="264202.CF0155"/>
<proteinExistence type="inferred from homology"/>
<comment type="similarity">
    <text evidence="1">Belongs to the CutA family.</text>
</comment>
<dbReference type="AlphaFoldDB" id="Q255W1"/>
<dbReference type="Pfam" id="PF03091">
    <property type="entry name" value="CutA1"/>
    <property type="match status" value="1"/>
</dbReference>
<dbReference type="GO" id="GO:0010038">
    <property type="term" value="P:response to metal ion"/>
    <property type="evidence" value="ECO:0007669"/>
    <property type="project" value="InterPro"/>
</dbReference>
<dbReference type="InterPro" id="IPR011322">
    <property type="entry name" value="N-reg_PII-like_a/b"/>
</dbReference>
<dbReference type="PANTHER" id="PTHR23419">
    <property type="entry name" value="DIVALENT CATION TOLERANCE CUTA-RELATED"/>
    <property type="match status" value="1"/>
</dbReference>
<evidence type="ECO:0000313" key="3">
    <source>
        <dbReference type="Proteomes" id="UP000001260"/>
    </source>
</evidence>
<evidence type="ECO:0000256" key="1">
    <source>
        <dbReference type="ARBA" id="ARBA00010169"/>
    </source>
</evidence>
<sequence length="110" mass="12533">MTPVIIFTQLPSQEEAETISHTLVTRELAACVHVFPKGKSTYIWECKLCVSEEYQMQIKTTLEQFSAVSELIQSLCSYDVPEIILVKIDDGSEEYLKWLSLETGPQMSQE</sequence>
<accession>Q255W1</accession>
<evidence type="ECO:0000313" key="2">
    <source>
        <dbReference type="EMBL" id="BAE80927.1"/>
    </source>
</evidence>
<organism evidence="2 3">
    <name type="scientific">Chlamydia felis (strain Fe/C-56)</name>
    <name type="common">Chlamydophila felis</name>
    <dbReference type="NCBI Taxonomy" id="264202"/>
    <lineage>
        <taxon>Bacteria</taxon>
        <taxon>Pseudomonadati</taxon>
        <taxon>Chlamydiota</taxon>
        <taxon>Chlamydiia</taxon>
        <taxon>Chlamydiales</taxon>
        <taxon>Chlamydiaceae</taxon>
        <taxon>Chlamydia/Chlamydophila group</taxon>
        <taxon>Chlamydia</taxon>
    </lineage>
</organism>
<dbReference type="RefSeq" id="WP_011457712.1">
    <property type="nucleotide sequence ID" value="NC_007899.1"/>
</dbReference>
<dbReference type="InterPro" id="IPR004323">
    <property type="entry name" value="Ion_tolerance_CutA"/>
</dbReference>
<protein>
    <submittedName>
        <fullName evidence="2">Periplasmic divalent cation tolerance protein CutA1</fullName>
    </submittedName>
</protein>
<dbReference type="HOGENOM" id="CLU_098807_2_0_0"/>
<reference evidence="2 3" key="1">
    <citation type="journal article" date="2006" name="DNA Res.">
        <title>Genome sequence of the cat pathogen, Chlamydophila felis.</title>
        <authorList>
            <person name="Azuma Y."/>
            <person name="Hirakawa H."/>
            <person name="Yamashita A."/>
            <person name="Cai Y."/>
            <person name="Rahman M.A."/>
            <person name="Suzuki H."/>
            <person name="Mitaku S."/>
            <person name="Toh H."/>
            <person name="Goto S."/>
            <person name="Murakami T."/>
            <person name="Sugi K."/>
            <person name="Hayashi H."/>
            <person name="Fukushi H."/>
            <person name="Hattori M."/>
            <person name="Kuhara S."/>
            <person name="Shirai M."/>
        </authorList>
    </citation>
    <scope>NUCLEOTIDE SEQUENCE [LARGE SCALE GENOMIC DNA]</scope>
    <source>
        <strain evidence="2 3">Fe/C-56</strain>
    </source>
</reference>
<dbReference type="GO" id="GO:0005507">
    <property type="term" value="F:copper ion binding"/>
    <property type="evidence" value="ECO:0007669"/>
    <property type="project" value="TreeGrafter"/>
</dbReference>
<dbReference type="PANTHER" id="PTHR23419:SF8">
    <property type="entry name" value="FI09726P"/>
    <property type="match status" value="1"/>
</dbReference>
<dbReference type="InterPro" id="IPR015867">
    <property type="entry name" value="N-reg_PII/ATP_PRibTrfase_C"/>
</dbReference>
<dbReference type="KEGG" id="cfe:CF0155"/>
<keyword evidence="3" id="KW-1185">Reference proteome</keyword>
<gene>
    <name evidence="2" type="primary">cutA</name>
    <name evidence="2" type="ordered locus">CF0155</name>
</gene>
<dbReference type="OrthoDB" id="21555at2"/>
<dbReference type="Gene3D" id="3.30.70.120">
    <property type="match status" value="1"/>
</dbReference>
<dbReference type="EMBL" id="AP006861">
    <property type="protein sequence ID" value="BAE80927.1"/>
    <property type="molecule type" value="Genomic_DNA"/>
</dbReference>
<name>Q255W1_CHLFF</name>
<dbReference type="SUPFAM" id="SSF54913">
    <property type="entry name" value="GlnB-like"/>
    <property type="match status" value="1"/>
</dbReference>
<dbReference type="eggNOG" id="COG1324">
    <property type="taxonomic scope" value="Bacteria"/>
</dbReference>
<dbReference type="Proteomes" id="UP000001260">
    <property type="component" value="Chromosome"/>
</dbReference>